<protein>
    <submittedName>
        <fullName evidence="2">Uncharacterized protein</fullName>
    </submittedName>
</protein>
<name>A0A5J5BII2_9ASTE</name>
<feature type="region of interest" description="Disordered" evidence="1">
    <location>
        <begin position="1"/>
        <end position="37"/>
    </location>
</feature>
<feature type="compositionally biased region" description="Basic and acidic residues" evidence="1">
    <location>
        <begin position="17"/>
        <end position="37"/>
    </location>
</feature>
<dbReference type="Proteomes" id="UP000325577">
    <property type="component" value="Linkage Group LG12"/>
</dbReference>
<gene>
    <name evidence="2" type="ORF">F0562_022779</name>
</gene>
<keyword evidence="3" id="KW-1185">Reference proteome</keyword>
<reference evidence="2 3" key="1">
    <citation type="submission" date="2019-09" db="EMBL/GenBank/DDBJ databases">
        <title>A chromosome-level genome assembly of the Chinese tupelo Nyssa sinensis.</title>
        <authorList>
            <person name="Yang X."/>
            <person name="Kang M."/>
            <person name="Yang Y."/>
            <person name="Xiong H."/>
            <person name="Wang M."/>
            <person name="Zhang Z."/>
            <person name="Wang Z."/>
            <person name="Wu H."/>
            <person name="Ma T."/>
            <person name="Liu J."/>
            <person name="Xi Z."/>
        </authorList>
    </citation>
    <scope>NUCLEOTIDE SEQUENCE [LARGE SCALE GENOMIC DNA]</scope>
    <source>
        <strain evidence="2">J267</strain>
        <tissue evidence="2">Leaf</tissue>
    </source>
</reference>
<evidence type="ECO:0000313" key="2">
    <source>
        <dbReference type="EMBL" id="KAA8541627.1"/>
    </source>
</evidence>
<organism evidence="2 3">
    <name type="scientific">Nyssa sinensis</name>
    <dbReference type="NCBI Taxonomy" id="561372"/>
    <lineage>
        <taxon>Eukaryota</taxon>
        <taxon>Viridiplantae</taxon>
        <taxon>Streptophyta</taxon>
        <taxon>Embryophyta</taxon>
        <taxon>Tracheophyta</taxon>
        <taxon>Spermatophyta</taxon>
        <taxon>Magnoliopsida</taxon>
        <taxon>eudicotyledons</taxon>
        <taxon>Gunneridae</taxon>
        <taxon>Pentapetalae</taxon>
        <taxon>asterids</taxon>
        <taxon>Cornales</taxon>
        <taxon>Nyssaceae</taxon>
        <taxon>Nyssa</taxon>
    </lineage>
</organism>
<proteinExistence type="predicted"/>
<evidence type="ECO:0000256" key="1">
    <source>
        <dbReference type="SAM" id="MobiDB-lite"/>
    </source>
</evidence>
<dbReference type="AlphaFoldDB" id="A0A5J5BII2"/>
<sequence>MSGTTEDVPIAVVAEAPRGREQGRGGKKTREQSRVREEQAVLEGRVSMMEDVVGEIGERLDRHEHNFEALEGYMMGEMEQADLVPTRRGGELKPHGWLRSSLRP</sequence>
<dbReference type="EMBL" id="CM018035">
    <property type="protein sequence ID" value="KAA8541627.1"/>
    <property type="molecule type" value="Genomic_DNA"/>
</dbReference>
<accession>A0A5J5BII2</accession>
<evidence type="ECO:0000313" key="3">
    <source>
        <dbReference type="Proteomes" id="UP000325577"/>
    </source>
</evidence>